<dbReference type="OMA" id="WREWHLP"/>
<proteinExistence type="predicted"/>
<dbReference type="EnsemblPlants" id="ORUFI12G12300.1">
    <property type="protein sequence ID" value="ORUFI12G12300.1"/>
    <property type="gene ID" value="ORUFI12G12300"/>
</dbReference>
<keyword evidence="3" id="KW-1185">Reference proteome</keyword>
<accession>A0A0E0RGZ8</accession>
<evidence type="ECO:0000313" key="3">
    <source>
        <dbReference type="Proteomes" id="UP000008022"/>
    </source>
</evidence>
<name>A0A0E0RGZ8_ORYRU</name>
<feature type="compositionally biased region" description="Basic and acidic residues" evidence="1">
    <location>
        <begin position="80"/>
        <end position="101"/>
    </location>
</feature>
<organism evidence="2 3">
    <name type="scientific">Oryza rufipogon</name>
    <name type="common">Brownbeard rice</name>
    <name type="synonym">Asian wild rice</name>
    <dbReference type="NCBI Taxonomy" id="4529"/>
    <lineage>
        <taxon>Eukaryota</taxon>
        <taxon>Viridiplantae</taxon>
        <taxon>Streptophyta</taxon>
        <taxon>Embryophyta</taxon>
        <taxon>Tracheophyta</taxon>
        <taxon>Spermatophyta</taxon>
        <taxon>Magnoliopsida</taxon>
        <taxon>Liliopsida</taxon>
        <taxon>Poales</taxon>
        <taxon>Poaceae</taxon>
        <taxon>BOP clade</taxon>
        <taxon>Oryzoideae</taxon>
        <taxon>Oryzeae</taxon>
        <taxon>Oryzinae</taxon>
        <taxon>Oryza</taxon>
    </lineage>
</organism>
<reference evidence="3" key="1">
    <citation type="submission" date="2013-06" db="EMBL/GenBank/DDBJ databases">
        <authorList>
            <person name="Zhao Q."/>
        </authorList>
    </citation>
    <scope>NUCLEOTIDE SEQUENCE</scope>
    <source>
        <strain evidence="3">cv. W1943</strain>
    </source>
</reference>
<protein>
    <submittedName>
        <fullName evidence="2">Uncharacterized protein</fullName>
    </submittedName>
</protein>
<dbReference type="AlphaFoldDB" id="A0A0E0RGZ8"/>
<reference evidence="2" key="2">
    <citation type="submission" date="2015-06" db="UniProtKB">
        <authorList>
            <consortium name="EnsemblPlants"/>
        </authorList>
    </citation>
    <scope>IDENTIFICATION</scope>
</reference>
<evidence type="ECO:0000256" key="1">
    <source>
        <dbReference type="SAM" id="MobiDB-lite"/>
    </source>
</evidence>
<evidence type="ECO:0000313" key="2">
    <source>
        <dbReference type="EnsemblPlants" id="ORUFI12G12300.1"/>
    </source>
</evidence>
<dbReference type="Gramene" id="ORUFI12G12300.1">
    <property type="protein sequence ID" value="ORUFI12G12300.1"/>
    <property type="gene ID" value="ORUFI12G12300"/>
</dbReference>
<dbReference type="Proteomes" id="UP000008022">
    <property type="component" value="Unassembled WGS sequence"/>
</dbReference>
<dbReference type="HOGENOM" id="CLU_2174920_0_0_1"/>
<sequence>MVVDPATLESGGDDAGEEGCRWLQQREEELSWAKRTVGDCSCISGEEEASWANRTDCGCGRGEEEAQRWREWHLPPALERYPRTGDRGEERRLGEERRWGDGEEDTDGGGERTRCHQ</sequence>
<feature type="region of interest" description="Disordered" evidence="1">
    <location>
        <begin position="75"/>
        <end position="117"/>
    </location>
</feature>